<gene>
    <name evidence="1" type="ORF">CS063_07965</name>
</gene>
<accession>A0AC61DDZ1</accession>
<reference evidence="1" key="1">
    <citation type="submission" date="2017-10" db="EMBL/GenBank/DDBJ databases">
        <title>Genome sequence of cellulolytic Lachnospiraceae bacterium XHS1971 isolated from hotspring sediment.</title>
        <authorList>
            <person name="Vasudevan G."/>
            <person name="Joshi A.J."/>
            <person name="Hivarkar S."/>
            <person name="Lanjekar V.B."/>
            <person name="Dhakephalkar P.K."/>
            <person name="Dagar S."/>
        </authorList>
    </citation>
    <scope>NUCLEOTIDE SEQUENCE</scope>
    <source>
        <strain evidence="1">XHS1971</strain>
    </source>
</reference>
<comment type="caution">
    <text evidence="1">The sequence shown here is derived from an EMBL/GenBank/DDBJ whole genome shotgun (WGS) entry which is preliminary data.</text>
</comment>
<keyword evidence="2" id="KW-1185">Reference proteome</keyword>
<protein>
    <submittedName>
        <fullName evidence="1">Uncharacterized protein</fullName>
    </submittedName>
</protein>
<evidence type="ECO:0000313" key="1">
    <source>
        <dbReference type="EMBL" id="PHV70946.1"/>
    </source>
</evidence>
<evidence type="ECO:0000313" key="2">
    <source>
        <dbReference type="Proteomes" id="UP000224460"/>
    </source>
</evidence>
<dbReference type="EMBL" id="PEDL01000006">
    <property type="protein sequence ID" value="PHV70946.1"/>
    <property type="molecule type" value="Genomic_DNA"/>
</dbReference>
<name>A0AC61DDZ1_9FIRM</name>
<organism evidence="1 2">
    <name type="scientific">Sporanaerobium hydrogeniformans</name>
    <dbReference type="NCBI Taxonomy" id="3072179"/>
    <lineage>
        <taxon>Bacteria</taxon>
        <taxon>Bacillati</taxon>
        <taxon>Bacillota</taxon>
        <taxon>Clostridia</taxon>
        <taxon>Lachnospirales</taxon>
        <taxon>Lachnospiraceae</taxon>
        <taxon>Sporanaerobium</taxon>
    </lineage>
</organism>
<sequence>MSYKKNTLLYIGLICILIGAVALLQLNGMLPTAYLSEIVNVVLAFVFLIIYIKRRDLILLLLGIFFAANGGMLIVGRMIGASTYLARFFFIPGSMLLGAYLAKKKSVLSIMGSLFTLWGLYFFFRDPMYIRGFSLSIGALFLFTALAFLLILILERQSWPLIPALVFGGSGVYSIAMTLSPLVKNMALQGMCIILIIVGVVFVIRSLFKQHLEDQDE</sequence>
<dbReference type="Proteomes" id="UP000224460">
    <property type="component" value="Unassembled WGS sequence"/>
</dbReference>
<proteinExistence type="predicted"/>